<keyword evidence="2" id="KW-1185">Reference proteome</keyword>
<comment type="caution">
    <text evidence="1">The sequence shown here is derived from an EMBL/GenBank/DDBJ whole genome shotgun (WGS) entry which is preliminary data.</text>
</comment>
<dbReference type="Proteomes" id="UP001153269">
    <property type="component" value="Unassembled WGS sequence"/>
</dbReference>
<evidence type="ECO:0000313" key="1">
    <source>
        <dbReference type="EMBL" id="CAB1445559.1"/>
    </source>
</evidence>
<protein>
    <submittedName>
        <fullName evidence="1">Uncharacterized protein</fullName>
    </submittedName>
</protein>
<accession>A0A9N7Z0R6</accession>
<evidence type="ECO:0000313" key="2">
    <source>
        <dbReference type="Proteomes" id="UP001153269"/>
    </source>
</evidence>
<sequence length="119" mass="13307">MRRFRVFNDRWCRAVVYPVGVGRAPGSWSSVRRQQQQQLNQADAEEVAVNAAPHLSGVAAPRRPAPLPGERRALVGLSRQEGETGGGPEVESHAWTRVLLSHRGLYFFIPEWTPPVQLQ</sequence>
<gene>
    <name evidence="1" type="ORF">PLEPLA_LOCUS33290</name>
</gene>
<organism evidence="1 2">
    <name type="scientific">Pleuronectes platessa</name>
    <name type="common">European plaice</name>
    <dbReference type="NCBI Taxonomy" id="8262"/>
    <lineage>
        <taxon>Eukaryota</taxon>
        <taxon>Metazoa</taxon>
        <taxon>Chordata</taxon>
        <taxon>Craniata</taxon>
        <taxon>Vertebrata</taxon>
        <taxon>Euteleostomi</taxon>
        <taxon>Actinopterygii</taxon>
        <taxon>Neopterygii</taxon>
        <taxon>Teleostei</taxon>
        <taxon>Neoteleostei</taxon>
        <taxon>Acanthomorphata</taxon>
        <taxon>Carangaria</taxon>
        <taxon>Pleuronectiformes</taxon>
        <taxon>Pleuronectoidei</taxon>
        <taxon>Pleuronectidae</taxon>
        <taxon>Pleuronectes</taxon>
    </lineage>
</organism>
<dbReference type="AlphaFoldDB" id="A0A9N7Z0R6"/>
<dbReference type="EMBL" id="CADEAL010003702">
    <property type="protein sequence ID" value="CAB1445559.1"/>
    <property type="molecule type" value="Genomic_DNA"/>
</dbReference>
<reference evidence="1" key="1">
    <citation type="submission" date="2020-03" db="EMBL/GenBank/DDBJ databases">
        <authorList>
            <person name="Weist P."/>
        </authorList>
    </citation>
    <scope>NUCLEOTIDE SEQUENCE</scope>
</reference>
<name>A0A9N7Z0R6_PLEPL</name>
<proteinExistence type="predicted"/>